<keyword evidence="1" id="KW-0732">Signal</keyword>
<sequence>MRPNQLQTWIALAVLLILAACGSSSDVDQGEEVVSQDDGPVLWINYAAEKPVDPPKKIVLVSGDEEYRSEEALPQLAKILSTEHGFDCTVLFAQDTAEPGVVDPNFTGNIPGLEALDGADLMVLFTRFRNLPADQMMHFEEYLKAGKPVIGIRTSTHAFNYKDTTHQYYHWGNYYKEEGSPWNGGFGRLVLGERWHTHHGHHKHQSTRGLIADGAAGHPITSGLESGDIWGPTDVYGVRLPLPGDAQPIIMGQVVDRDGEFNDQDAFYGLRSTDMKIANNNPAAKEPYNPNDPMMPIAWTKSYQLPGGQQGMAFTSTIGSSTDLTNEGVRRLLVNASYYLMGLEVPASAKVDLVGDYEPSAYNFHKDEYWDAKKMKIEDLVE</sequence>
<feature type="signal peptide" evidence="1">
    <location>
        <begin position="1"/>
        <end position="26"/>
    </location>
</feature>
<protein>
    <submittedName>
        <fullName evidence="2">Uncharacterized protein</fullName>
    </submittedName>
</protein>
<comment type="caution">
    <text evidence="2">The sequence shown here is derived from an EMBL/GenBank/DDBJ whole genome shotgun (WGS) entry which is preliminary data.</text>
</comment>
<name>A0A2D0N6H7_FLAN2</name>
<dbReference type="Gene3D" id="3.40.50.880">
    <property type="match status" value="1"/>
</dbReference>
<reference evidence="2 3" key="1">
    <citation type="submission" date="2017-10" db="EMBL/GenBank/DDBJ databases">
        <title>The draft genome sequence of Lewinella nigricans NBRC 102662.</title>
        <authorList>
            <person name="Wang K."/>
        </authorList>
    </citation>
    <scope>NUCLEOTIDE SEQUENCE [LARGE SCALE GENOMIC DNA]</scope>
    <source>
        <strain evidence="2 3">NBRC 102662</strain>
    </source>
</reference>
<dbReference type="OrthoDB" id="189183at2"/>
<evidence type="ECO:0000313" key="3">
    <source>
        <dbReference type="Proteomes" id="UP000223913"/>
    </source>
</evidence>
<feature type="chain" id="PRO_5013379453" evidence="1">
    <location>
        <begin position="27"/>
        <end position="382"/>
    </location>
</feature>
<gene>
    <name evidence="2" type="ORF">CRP01_27250</name>
</gene>
<dbReference type="AlphaFoldDB" id="A0A2D0N6H7"/>
<evidence type="ECO:0000313" key="2">
    <source>
        <dbReference type="EMBL" id="PHN03383.1"/>
    </source>
</evidence>
<dbReference type="EMBL" id="PDUD01000032">
    <property type="protein sequence ID" value="PHN03383.1"/>
    <property type="molecule type" value="Genomic_DNA"/>
</dbReference>
<dbReference type="SUPFAM" id="SSF52317">
    <property type="entry name" value="Class I glutamine amidotransferase-like"/>
    <property type="match status" value="1"/>
</dbReference>
<dbReference type="InterPro" id="IPR029062">
    <property type="entry name" value="Class_I_gatase-like"/>
</dbReference>
<keyword evidence="3" id="KW-1185">Reference proteome</keyword>
<dbReference type="Proteomes" id="UP000223913">
    <property type="component" value="Unassembled WGS sequence"/>
</dbReference>
<evidence type="ECO:0000256" key="1">
    <source>
        <dbReference type="SAM" id="SignalP"/>
    </source>
</evidence>
<dbReference type="PROSITE" id="PS51257">
    <property type="entry name" value="PROKAR_LIPOPROTEIN"/>
    <property type="match status" value="1"/>
</dbReference>
<dbReference type="RefSeq" id="WP_099153220.1">
    <property type="nucleotide sequence ID" value="NZ_PDUD01000032.1"/>
</dbReference>
<accession>A0A2D0N6H7</accession>
<proteinExistence type="predicted"/>
<organism evidence="2 3">
    <name type="scientific">Flavilitoribacter nigricans (strain ATCC 23147 / DSM 23189 / NBRC 102662 / NCIMB 1420 / SS-2)</name>
    <name type="common">Lewinella nigricans</name>
    <dbReference type="NCBI Taxonomy" id="1122177"/>
    <lineage>
        <taxon>Bacteria</taxon>
        <taxon>Pseudomonadati</taxon>
        <taxon>Bacteroidota</taxon>
        <taxon>Saprospiria</taxon>
        <taxon>Saprospirales</taxon>
        <taxon>Lewinellaceae</taxon>
        <taxon>Flavilitoribacter</taxon>
    </lineage>
</organism>